<dbReference type="SUPFAM" id="SSF53098">
    <property type="entry name" value="Ribonuclease H-like"/>
    <property type="match status" value="1"/>
</dbReference>
<keyword evidence="3" id="KW-0863">Zinc-finger</keyword>
<dbReference type="GO" id="GO:0005634">
    <property type="term" value="C:nucleus"/>
    <property type="evidence" value="ECO:0007669"/>
    <property type="project" value="UniProtKB-SubCell"/>
</dbReference>
<dbReference type="InterPro" id="IPR012337">
    <property type="entry name" value="RNaseH-like_sf"/>
</dbReference>
<organism evidence="7">
    <name type="scientific">Timema tahoe</name>
    <dbReference type="NCBI Taxonomy" id="61484"/>
    <lineage>
        <taxon>Eukaryota</taxon>
        <taxon>Metazoa</taxon>
        <taxon>Ecdysozoa</taxon>
        <taxon>Arthropoda</taxon>
        <taxon>Hexapoda</taxon>
        <taxon>Insecta</taxon>
        <taxon>Pterygota</taxon>
        <taxon>Neoptera</taxon>
        <taxon>Polyneoptera</taxon>
        <taxon>Phasmatodea</taxon>
        <taxon>Timematodea</taxon>
        <taxon>Timematoidea</taxon>
        <taxon>Timematidae</taxon>
        <taxon>Timema</taxon>
    </lineage>
</organism>
<dbReference type="Pfam" id="PF05699">
    <property type="entry name" value="Dimer_Tnp_hAT"/>
    <property type="match status" value="1"/>
</dbReference>
<keyword evidence="2" id="KW-0479">Metal-binding</keyword>
<protein>
    <recommendedName>
        <fullName evidence="6">HAT C-terminal dimerisation domain-containing protein</fullName>
    </recommendedName>
</protein>
<evidence type="ECO:0000259" key="6">
    <source>
        <dbReference type="Pfam" id="PF05699"/>
    </source>
</evidence>
<evidence type="ECO:0000256" key="4">
    <source>
        <dbReference type="ARBA" id="ARBA00022833"/>
    </source>
</evidence>
<dbReference type="EMBL" id="OE000341">
    <property type="protein sequence ID" value="CAD7453465.1"/>
    <property type="molecule type" value="Genomic_DNA"/>
</dbReference>
<sequence>MPIPSLSGVFSDAMYEAMKDFMYAFCCVVFPERHNVRGDDKLYSNAMYEVMTDSLYVFCCVVFPERRNVRGDDRLYVCLENSGYSFVKGLYENNLELHCETEICIDGMRGTVLIAEDCVRQGGSLNSPVMGLPVTYDNHVYCNPPRVLKPGDLTPSQNRSYRPQIGMARATQRASLGDAGHRMVGHHTSRVVEWKLAGGIVEVMKPFAEATTEACGNAYPTASMIIPMLHCLEATMDHINALCTIVDPQYKAALFNEEERFHAVNLLRQELLSHVAPETQANGTLRPAISTGSMWDELDKVPLTVGLPTNSVIDTHAKEIENYLAAPRLYRLSNPYNWWKKHKEEFGAVAYIAERFLAIPPSCGLCSREIPNYSSELWLMQPRDS</sequence>
<keyword evidence="5" id="KW-0539">Nucleus</keyword>
<comment type="subcellular location">
    <subcellularLocation>
        <location evidence="1">Nucleus</location>
    </subcellularLocation>
</comment>
<evidence type="ECO:0000256" key="3">
    <source>
        <dbReference type="ARBA" id="ARBA00022771"/>
    </source>
</evidence>
<evidence type="ECO:0000256" key="5">
    <source>
        <dbReference type="ARBA" id="ARBA00023242"/>
    </source>
</evidence>
<reference evidence="7" key="1">
    <citation type="submission" date="2020-11" db="EMBL/GenBank/DDBJ databases">
        <authorList>
            <person name="Tran Van P."/>
        </authorList>
    </citation>
    <scope>NUCLEOTIDE SEQUENCE</scope>
</reference>
<proteinExistence type="predicted"/>
<dbReference type="AlphaFoldDB" id="A0A7R9FH02"/>
<accession>A0A7R9FH02</accession>
<dbReference type="PANTHER" id="PTHR46481">
    <property type="entry name" value="ZINC FINGER BED DOMAIN-CONTAINING PROTEIN 4"/>
    <property type="match status" value="1"/>
</dbReference>
<evidence type="ECO:0000256" key="1">
    <source>
        <dbReference type="ARBA" id="ARBA00004123"/>
    </source>
</evidence>
<name>A0A7R9FH02_9NEOP</name>
<evidence type="ECO:0000256" key="2">
    <source>
        <dbReference type="ARBA" id="ARBA00022723"/>
    </source>
</evidence>
<keyword evidence="4" id="KW-0862">Zinc</keyword>
<gene>
    <name evidence="7" type="ORF">TTEB3V08_LOCUS1603</name>
</gene>
<dbReference type="GO" id="GO:0008270">
    <property type="term" value="F:zinc ion binding"/>
    <property type="evidence" value="ECO:0007669"/>
    <property type="project" value="UniProtKB-KW"/>
</dbReference>
<dbReference type="InterPro" id="IPR052035">
    <property type="entry name" value="ZnF_BED_domain_contain"/>
</dbReference>
<evidence type="ECO:0000313" key="7">
    <source>
        <dbReference type="EMBL" id="CAD7453465.1"/>
    </source>
</evidence>
<feature type="domain" description="HAT C-terminal dimerisation" evidence="6">
    <location>
        <begin position="319"/>
        <end position="362"/>
    </location>
</feature>
<dbReference type="PANTHER" id="PTHR46481:SF10">
    <property type="entry name" value="ZINC FINGER BED DOMAIN-CONTAINING PROTEIN 39"/>
    <property type="match status" value="1"/>
</dbReference>
<dbReference type="GO" id="GO:0046983">
    <property type="term" value="F:protein dimerization activity"/>
    <property type="evidence" value="ECO:0007669"/>
    <property type="project" value="InterPro"/>
</dbReference>
<dbReference type="InterPro" id="IPR008906">
    <property type="entry name" value="HATC_C_dom"/>
</dbReference>